<dbReference type="Proteomes" id="UP000193450">
    <property type="component" value="Chromosome"/>
</dbReference>
<dbReference type="SUPFAM" id="SSF56801">
    <property type="entry name" value="Acetyl-CoA synthetase-like"/>
    <property type="match status" value="1"/>
</dbReference>
<accession>A0A1X9NAS8</accession>
<dbReference type="GO" id="GO:0016878">
    <property type="term" value="F:acid-thiol ligase activity"/>
    <property type="evidence" value="ECO:0007669"/>
    <property type="project" value="UniProtKB-ARBA"/>
</dbReference>
<dbReference type="InterPro" id="IPR025110">
    <property type="entry name" value="AMP-bd_C"/>
</dbReference>
<dbReference type="PANTHER" id="PTHR43767:SF1">
    <property type="entry name" value="NONRIBOSOMAL PEPTIDE SYNTHASE PES1 (EUROFUNG)-RELATED"/>
    <property type="match status" value="1"/>
</dbReference>
<dbReference type="Gene3D" id="3.30.300.30">
    <property type="match status" value="1"/>
</dbReference>
<keyword evidence="4" id="KW-1185">Reference proteome</keyword>
<dbReference type="InterPro" id="IPR042099">
    <property type="entry name" value="ANL_N_sf"/>
</dbReference>
<dbReference type="AlphaFoldDB" id="A0A1X9NAS8"/>
<dbReference type="Pfam" id="PF13193">
    <property type="entry name" value="AMP-binding_C"/>
    <property type="match status" value="1"/>
</dbReference>
<gene>
    <name evidence="3" type="ORF">BST96_09090</name>
</gene>
<organism evidence="3 4">
    <name type="scientific">Oceanicoccus sagamiensis</name>
    <dbReference type="NCBI Taxonomy" id="716816"/>
    <lineage>
        <taxon>Bacteria</taxon>
        <taxon>Pseudomonadati</taxon>
        <taxon>Pseudomonadota</taxon>
        <taxon>Gammaproteobacteria</taxon>
        <taxon>Cellvibrionales</taxon>
        <taxon>Spongiibacteraceae</taxon>
        <taxon>Oceanicoccus</taxon>
    </lineage>
</organism>
<dbReference type="OrthoDB" id="6187882at2"/>
<evidence type="ECO:0000259" key="1">
    <source>
        <dbReference type="Pfam" id="PF00501"/>
    </source>
</evidence>
<dbReference type="EMBL" id="CP019343">
    <property type="protein sequence ID" value="ARN74261.1"/>
    <property type="molecule type" value="Genomic_DNA"/>
</dbReference>
<dbReference type="InterPro" id="IPR020845">
    <property type="entry name" value="AMP-binding_CS"/>
</dbReference>
<reference evidence="3 4" key="1">
    <citation type="submission" date="2016-11" db="EMBL/GenBank/DDBJ databases">
        <title>Trade-off between light-utilization and light-protection in marine flavobacteria.</title>
        <authorList>
            <person name="Kumagai Y."/>
        </authorList>
    </citation>
    <scope>NUCLEOTIDE SEQUENCE [LARGE SCALE GENOMIC DNA]</scope>
    <source>
        <strain evidence="3 4">NBRC 107125</strain>
    </source>
</reference>
<evidence type="ECO:0000313" key="3">
    <source>
        <dbReference type="EMBL" id="ARN74261.1"/>
    </source>
</evidence>
<feature type="domain" description="AMP-binding enzyme C-terminal" evidence="2">
    <location>
        <begin position="440"/>
        <end position="517"/>
    </location>
</feature>
<dbReference type="InterPro" id="IPR000873">
    <property type="entry name" value="AMP-dep_synth/lig_dom"/>
</dbReference>
<dbReference type="Pfam" id="PF00501">
    <property type="entry name" value="AMP-binding"/>
    <property type="match status" value="1"/>
</dbReference>
<protein>
    <submittedName>
        <fullName evidence="3">AMP-binding protein</fullName>
    </submittedName>
</protein>
<name>A0A1X9NAS8_9GAMM</name>
<evidence type="ECO:0000259" key="2">
    <source>
        <dbReference type="Pfam" id="PF13193"/>
    </source>
</evidence>
<dbReference type="KEGG" id="osg:BST96_09090"/>
<evidence type="ECO:0000313" key="4">
    <source>
        <dbReference type="Proteomes" id="UP000193450"/>
    </source>
</evidence>
<feature type="domain" description="AMP-dependent synthetase/ligase" evidence="1">
    <location>
        <begin position="18"/>
        <end position="381"/>
    </location>
</feature>
<dbReference type="InterPro" id="IPR045851">
    <property type="entry name" value="AMP-bd_C_sf"/>
</dbReference>
<dbReference type="Gene3D" id="3.40.50.12780">
    <property type="entry name" value="N-terminal domain of ligase-like"/>
    <property type="match status" value="1"/>
</dbReference>
<sequence>MSWNYSEAIDRIGQGPLADRPALIHENTAISFAQLRQRARGIAAWLQQLPLQRHSHIGHYMRNSNAYLETFFGSSLIGCAHVNVNYRYQNRELEELCNTLDIEVLVYDAEFADRVAAIKPQLEKTIAFIEVTTTVPINDFATAIHELYDYPTADLQKNTAGDNQILIATGGTTGLPKGTQWLQQDLWQKMNVCSNFGMLPVKETPQTFDDYIGIIEGLPASPALFPMSPLMHGTGLMMAISLLAQGSPVVTTGKAKYDPDHCLDLMAANKVGMIVIVGDAFALPLLAAIESRNDNCFASVAVVMSSGAILSDESRARFKAQRDAMVLLDTLGSSEASGFAMTTEQAGIFMPMPTTIVLDENMQKVEPGSDVIGMVYAGGYSPIGYYNEPEKSAETFVVVDDKRYVKTGDRCLLRADGMLELLGRDSSVINTGGEKVFTIEVEQELLRYEAIADALVVGLPHPRFGKMVVAVVEGPGVTNDNIEVEAIQTYLRQSLADYKVPIKIYAIESLQRFANGKVDYAFVTDYAASCLAQKEE</sequence>
<dbReference type="PROSITE" id="PS00455">
    <property type="entry name" value="AMP_BINDING"/>
    <property type="match status" value="1"/>
</dbReference>
<dbReference type="RefSeq" id="WP_085758399.1">
    <property type="nucleotide sequence ID" value="NZ_CP019343.1"/>
</dbReference>
<proteinExistence type="predicted"/>
<dbReference type="STRING" id="716816.BST96_09090"/>
<dbReference type="InterPro" id="IPR050237">
    <property type="entry name" value="ATP-dep_AMP-bd_enzyme"/>
</dbReference>
<dbReference type="PANTHER" id="PTHR43767">
    <property type="entry name" value="LONG-CHAIN-FATTY-ACID--COA LIGASE"/>
    <property type="match status" value="1"/>
</dbReference>